<name>A0A9X0CZY5_9CNID</name>
<keyword evidence="1" id="KW-0812">Transmembrane</keyword>
<keyword evidence="1" id="KW-0472">Membrane</keyword>
<protein>
    <submittedName>
        <fullName evidence="2">Uncharacterized protein</fullName>
    </submittedName>
</protein>
<evidence type="ECO:0000256" key="1">
    <source>
        <dbReference type="SAM" id="Phobius"/>
    </source>
</evidence>
<keyword evidence="3" id="KW-1185">Reference proteome</keyword>
<evidence type="ECO:0000313" key="2">
    <source>
        <dbReference type="EMBL" id="KAJ7381701.1"/>
    </source>
</evidence>
<dbReference type="Proteomes" id="UP001163046">
    <property type="component" value="Unassembled WGS sequence"/>
</dbReference>
<organism evidence="2 3">
    <name type="scientific">Desmophyllum pertusum</name>
    <dbReference type="NCBI Taxonomy" id="174260"/>
    <lineage>
        <taxon>Eukaryota</taxon>
        <taxon>Metazoa</taxon>
        <taxon>Cnidaria</taxon>
        <taxon>Anthozoa</taxon>
        <taxon>Hexacorallia</taxon>
        <taxon>Scleractinia</taxon>
        <taxon>Caryophylliina</taxon>
        <taxon>Caryophylliidae</taxon>
        <taxon>Desmophyllum</taxon>
    </lineage>
</organism>
<keyword evidence="1" id="KW-1133">Transmembrane helix</keyword>
<accession>A0A9X0CZY5</accession>
<reference evidence="2" key="1">
    <citation type="submission" date="2023-01" db="EMBL/GenBank/DDBJ databases">
        <title>Genome assembly of the deep-sea coral Lophelia pertusa.</title>
        <authorList>
            <person name="Herrera S."/>
            <person name="Cordes E."/>
        </authorList>
    </citation>
    <scope>NUCLEOTIDE SEQUENCE</scope>
    <source>
        <strain evidence="2">USNM1676648</strain>
        <tissue evidence="2">Polyp</tissue>
    </source>
</reference>
<gene>
    <name evidence="2" type="ORF">OS493_039531</name>
</gene>
<dbReference type="AlphaFoldDB" id="A0A9X0CZY5"/>
<proteinExistence type="predicted"/>
<dbReference type="EMBL" id="MU826078">
    <property type="protein sequence ID" value="KAJ7381701.1"/>
    <property type="molecule type" value="Genomic_DNA"/>
</dbReference>
<sequence>MGLYDAIKNKNTMGMVNSVLGIVGSVVALSFVLCHLDNRPAGIPTESKFCGNTINVNTVCLSDSILNSSEKIPQRSWSDWLETTSGTSRLTQGRYLSIMMWILINGAPKTKV</sequence>
<evidence type="ECO:0000313" key="3">
    <source>
        <dbReference type="Proteomes" id="UP001163046"/>
    </source>
</evidence>
<feature type="transmembrane region" description="Helical" evidence="1">
    <location>
        <begin position="12"/>
        <end position="33"/>
    </location>
</feature>
<comment type="caution">
    <text evidence="2">The sequence shown here is derived from an EMBL/GenBank/DDBJ whole genome shotgun (WGS) entry which is preliminary data.</text>
</comment>